<evidence type="ECO:0000256" key="6">
    <source>
        <dbReference type="SAM" id="SignalP"/>
    </source>
</evidence>
<evidence type="ECO:0000256" key="1">
    <source>
        <dbReference type="ARBA" id="ARBA00004141"/>
    </source>
</evidence>
<organism evidence="8 10">
    <name type="scientific">Didymodactylos carnosus</name>
    <dbReference type="NCBI Taxonomy" id="1234261"/>
    <lineage>
        <taxon>Eukaryota</taxon>
        <taxon>Metazoa</taxon>
        <taxon>Spiralia</taxon>
        <taxon>Gnathifera</taxon>
        <taxon>Rotifera</taxon>
        <taxon>Eurotatoria</taxon>
        <taxon>Bdelloidea</taxon>
        <taxon>Philodinida</taxon>
        <taxon>Philodinidae</taxon>
        <taxon>Didymodactylos</taxon>
    </lineage>
</organism>
<evidence type="ECO:0000313" key="10">
    <source>
        <dbReference type="Proteomes" id="UP000663829"/>
    </source>
</evidence>
<name>A0A813SPZ0_9BILA</name>
<evidence type="ECO:0000256" key="4">
    <source>
        <dbReference type="ARBA" id="ARBA00023136"/>
    </source>
</evidence>
<dbReference type="GO" id="GO:0016020">
    <property type="term" value="C:membrane"/>
    <property type="evidence" value="ECO:0007669"/>
    <property type="project" value="UniProtKB-SubCell"/>
</dbReference>
<feature type="transmembrane region" description="Helical" evidence="5">
    <location>
        <begin position="337"/>
        <end position="356"/>
    </location>
</feature>
<dbReference type="Gene3D" id="2.70.170.10">
    <property type="entry name" value="Neurotransmitter-gated ion-channel ligand-binding domain"/>
    <property type="match status" value="1"/>
</dbReference>
<dbReference type="Proteomes" id="UP000681722">
    <property type="component" value="Unassembled WGS sequence"/>
</dbReference>
<dbReference type="InterPro" id="IPR036719">
    <property type="entry name" value="Neuro-gated_channel_TM_sf"/>
</dbReference>
<comment type="caution">
    <text evidence="8">The sequence shown here is derived from an EMBL/GenBank/DDBJ whole genome shotgun (WGS) entry which is preliminary data.</text>
</comment>
<dbReference type="PANTHER" id="PTHR18945">
    <property type="entry name" value="NEUROTRANSMITTER GATED ION CHANNEL"/>
    <property type="match status" value="1"/>
</dbReference>
<keyword evidence="4 5" id="KW-0472">Membrane</keyword>
<dbReference type="InterPro" id="IPR036734">
    <property type="entry name" value="Neur_chan_lig-bd_sf"/>
</dbReference>
<feature type="transmembrane region" description="Helical" evidence="5">
    <location>
        <begin position="534"/>
        <end position="557"/>
    </location>
</feature>
<dbReference type="Gene3D" id="1.20.58.390">
    <property type="entry name" value="Neurotransmitter-gated ion-channel transmembrane domain"/>
    <property type="match status" value="1"/>
</dbReference>
<dbReference type="InterPro" id="IPR038050">
    <property type="entry name" value="Neuro_actylchol_rec"/>
</dbReference>
<dbReference type="SUPFAM" id="SSF63712">
    <property type="entry name" value="Nicotinic receptor ligand binding domain-like"/>
    <property type="match status" value="1"/>
</dbReference>
<evidence type="ECO:0000256" key="3">
    <source>
        <dbReference type="ARBA" id="ARBA00022989"/>
    </source>
</evidence>
<keyword evidence="2 5" id="KW-0812">Transmembrane</keyword>
<accession>A0A813SPZ0</accession>
<keyword evidence="3 5" id="KW-1133">Transmembrane helix</keyword>
<protein>
    <recommendedName>
        <fullName evidence="7">Neurotransmitter-gated ion-channel ligand-binding domain-containing protein</fullName>
    </recommendedName>
</protein>
<feature type="signal peptide" evidence="6">
    <location>
        <begin position="1"/>
        <end position="23"/>
    </location>
</feature>
<keyword evidence="10" id="KW-1185">Reference proteome</keyword>
<feature type="domain" description="Neurotransmitter-gated ion-channel ligand-binding" evidence="7">
    <location>
        <begin position="72"/>
        <end position="230"/>
    </location>
</feature>
<dbReference type="Proteomes" id="UP000663829">
    <property type="component" value="Unassembled WGS sequence"/>
</dbReference>
<dbReference type="InterPro" id="IPR006202">
    <property type="entry name" value="Neur_chan_lig-bd"/>
</dbReference>
<dbReference type="SUPFAM" id="SSF90112">
    <property type="entry name" value="Neurotransmitter-gated ion-channel transmembrane pore"/>
    <property type="match status" value="1"/>
</dbReference>
<dbReference type="AlphaFoldDB" id="A0A813SPZ0"/>
<sequence>MREMISNFLIIIVVVLYIQCSQSISNNNNILQTRKINYAVNNVQNNNMPLSKTDNSATLSFTNTISLDPRHELLTEIAQRYRLAARRLRESQSTLIFDIEFPIHDILKVDATTNEITFRASLTLNYQFESNSIGSNPSPYEFLSWDSNNTQSRYYQIDDITLTPATLNSLWLPEMKFDDEHVQFNIEQEIAKINREGLVRWTRRGTFTIASVIDLQYYPFDKHSFNLNLHNTQKSFKLQYRRSFASTGGGQLNGRISVWNALFGSTTDTKNNENVSSTTTTTTTTTSLTTTKSYVKTSSRGWFITNIQIQPKIINENSSVDDLLISLSIQRRRESHIFTIIVPCLFFSFFIFIFYFQPVEAHQRLIIGVLNSFATLTFYLYLDYKIEAQQLTTSPLILQFLTILFMIEAISLFFDHIIHSIFYGGINFVSQWLRRNRHKSRNYDTQQPARLSRVTVLSRALSEKLHGGNVSNGNGTNGNRISLEYGDTTLTNHHQESSDVNSILKQLFEREEILKLEDNERYQWRKRARLSECLCCWFFFAIIIAAAICVFAVIPSISIKKI</sequence>
<dbReference type="EMBL" id="CAJOBC010000453">
    <property type="protein sequence ID" value="CAF3588214.1"/>
    <property type="molecule type" value="Genomic_DNA"/>
</dbReference>
<dbReference type="GO" id="GO:0004888">
    <property type="term" value="F:transmembrane signaling receptor activity"/>
    <property type="evidence" value="ECO:0007669"/>
    <property type="project" value="InterPro"/>
</dbReference>
<feature type="chain" id="PRO_5035682868" description="Neurotransmitter-gated ion-channel ligand-binding domain-containing protein" evidence="6">
    <location>
        <begin position="24"/>
        <end position="562"/>
    </location>
</feature>
<evidence type="ECO:0000259" key="7">
    <source>
        <dbReference type="Pfam" id="PF02931"/>
    </source>
</evidence>
<feature type="transmembrane region" description="Helical" evidence="5">
    <location>
        <begin position="365"/>
        <end position="382"/>
    </location>
</feature>
<evidence type="ECO:0000313" key="8">
    <source>
        <dbReference type="EMBL" id="CAF0803018.1"/>
    </source>
</evidence>
<dbReference type="GO" id="GO:0005230">
    <property type="term" value="F:extracellular ligand-gated monoatomic ion channel activity"/>
    <property type="evidence" value="ECO:0007669"/>
    <property type="project" value="InterPro"/>
</dbReference>
<reference evidence="8" key="1">
    <citation type="submission" date="2021-02" db="EMBL/GenBank/DDBJ databases">
        <authorList>
            <person name="Nowell W R."/>
        </authorList>
    </citation>
    <scope>NUCLEOTIDE SEQUENCE</scope>
</reference>
<evidence type="ECO:0000256" key="2">
    <source>
        <dbReference type="ARBA" id="ARBA00022692"/>
    </source>
</evidence>
<comment type="subcellular location">
    <subcellularLocation>
        <location evidence="1">Membrane</location>
        <topology evidence="1">Multi-pass membrane protein</topology>
    </subcellularLocation>
</comment>
<keyword evidence="6" id="KW-0732">Signal</keyword>
<dbReference type="InterPro" id="IPR006201">
    <property type="entry name" value="Neur_channel"/>
</dbReference>
<evidence type="ECO:0000256" key="5">
    <source>
        <dbReference type="SAM" id="Phobius"/>
    </source>
</evidence>
<evidence type="ECO:0000313" key="9">
    <source>
        <dbReference type="EMBL" id="CAF3588214.1"/>
    </source>
</evidence>
<proteinExistence type="predicted"/>
<dbReference type="Pfam" id="PF02931">
    <property type="entry name" value="Neur_chan_LBD"/>
    <property type="match status" value="1"/>
</dbReference>
<gene>
    <name evidence="8" type="ORF">GPM918_LOCUS3620</name>
    <name evidence="9" type="ORF">SRO942_LOCUS3620</name>
</gene>
<dbReference type="OrthoDB" id="8890589at2759"/>
<feature type="transmembrane region" description="Helical" evidence="5">
    <location>
        <begin position="394"/>
        <end position="414"/>
    </location>
</feature>
<dbReference type="EMBL" id="CAJNOQ010000453">
    <property type="protein sequence ID" value="CAF0803018.1"/>
    <property type="molecule type" value="Genomic_DNA"/>
</dbReference>